<proteinExistence type="predicted"/>
<reference evidence="1 2" key="1">
    <citation type="submission" date="2014-01" db="EMBL/GenBank/DDBJ databases">
        <title>Full genme sequencing of cellulolytic bacterium Gynuella sunshinyii YC6258T gen. nov., sp. nov.</title>
        <authorList>
            <person name="Khan H."/>
            <person name="Chung E.J."/>
            <person name="Chung Y.R."/>
        </authorList>
    </citation>
    <scope>NUCLEOTIDE SEQUENCE [LARGE SCALE GENOMIC DNA]</scope>
    <source>
        <strain evidence="1 2">YC6258</strain>
    </source>
</reference>
<dbReference type="Proteomes" id="UP000032266">
    <property type="component" value="Chromosome"/>
</dbReference>
<dbReference type="HOGENOM" id="CLU_2129937_0_0_6"/>
<evidence type="ECO:0000313" key="1">
    <source>
        <dbReference type="EMBL" id="AJQ97205.1"/>
    </source>
</evidence>
<protein>
    <submittedName>
        <fullName evidence="1">Uncharacterized protein</fullName>
    </submittedName>
</protein>
<dbReference type="KEGG" id="gsn:YC6258_05175"/>
<name>A0A0C5VCZ6_9GAMM</name>
<accession>A0A0C5VCZ6</accession>
<sequence>MCAEVDEIWHEFILQTSEYKTFCEEYLPGRRFIHHSSISKEDYQKDFDISDRQFFEQQMSWLGYHNIFFGDYRETEMDHWKCTDFLYNSLNLSIDEINYRSSCIANELSQKIS</sequence>
<dbReference type="EMBL" id="CP007142">
    <property type="protein sequence ID" value="AJQ97205.1"/>
    <property type="molecule type" value="Genomic_DNA"/>
</dbReference>
<gene>
    <name evidence="1" type="ORF">YC6258_05175</name>
</gene>
<keyword evidence="2" id="KW-1185">Reference proteome</keyword>
<dbReference type="AlphaFoldDB" id="A0A0C5VCZ6"/>
<organism evidence="1 2">
    <name type="scientific">Gynuella sunshinyii YC6258</name>
    <dbReference type="NCBI Taxonomy" id="1445510"/>
    <lineage>
        <taxon>Bacteria</taxon>
        <taxon>Pseudomonadati</taxon>
        <taxon>Pseudomonadota</taxon>
        <taxon>Gammaproteobacteria</taxon>
        <taxon>Oceanospirillales</taxon>
        <taxon>Saccharospirillaceae</taxon>
        <taxon>Gynuella</taxon>
    </lineage>
</organism>
<evidence type="ECO:0000313" key="2">
    <source>
        <dbReference type="Proteomes" id="UP000032266"/>
    </source>
</evidence>